<keyword evidence="2" id="KW-0812">Transmembrane</keyword>
<organism evidence="3 4">
    <name type="scientific">Diaporthe vaccinii</name>
    <dbReference type="NCBI Taxonomy" id="105482"/>
    <lineage>
        <taxon>Eukaryota</taxon>
        <taxon>Fungi</taxon>
        <taxon>Dikarya</taxon>
        <taxon>Ascomycota</taxon>
        <taxon>Pezizomycotina</taxon>
        <taxon>Sordariomycetes</taxon>
        <taxon>Sordariomycetidae</taxon>
        <taxon>Diaporthales</taxon>
        <taxon>Diaporthaceae</taxon>
        <taxon>Diaporthe</taxon>
        <taxon>Diaporthe eres species complex</taxon>
    </lineage>
</organism>
<name>A0ABR4E0N7_9PEZI</name>
<protein>
    <submittedName>
        <fullName evidence="3">Uncharacterized protein</fullName>
    </submittedName>
</protein>
<feature type="region of interest" description="Disordered" evidence="1">
    <location>
        <begin position="147"/>
        <end position="172"/>
    </location>
</feature>
<dbReference type="EMBL" id="JBAWTH010000124">
    <property type="protein sequence ID" value="KAL2275984.1"/>
    <property type="molecule type" value="Genomic_DNA"/>
</dbReference>
<feature type="compositionally biased region" description="Basic and acidic residues" evidence="1">
    <location>
        <begin position="148"/>
        <end position="172"/>
    </location>
</feature>
<comment type="caution">
    <text evidence="3">The sequence shown here is derived from an EMBL/GenBank/DDBJ whole genome shotgun (WGS) entry which is preliminary data.</text>
</comment>
<feature type="transmembrane region" description="Helical" evidence="2">
    <location>
        <begin position="12"/>
        <end position="35"/>
    </location>
</feature>
<evidence type="ECO:0000313" key="3">
    <source>
        <dbReference type="EMBL" id="KAL2275984.1"/>
    </source>
</evidence>
<gene>
    <name evidence="3" type="ORF">FJTKL_01513</name>
</gene>
<feature type="transmembrane region" description="Helical" evidence="2">
    <location>
        <begin position="119"/>
        <end position="140"/>
    </location>
</feature>
<sequence>MLPQAVSTYSFTTLAWLSVQAVPLIVWPTFIASLLTPDYQHANLVEQYFARSLGFAQLTLGLVVVCLTGAVPLGSLADTPADAISPFANAVILLSSLYHSSTCFYSYTRFNATNTGGFLFGAVGSGLLAAFGLWCLMFGAGSHISKRTGADKRTSGFPFKNREASKRKGKDL</sequence>
<dbReference type="PANTHER" id="PTHR39605:SF1">
    <property type="entry name" value="MAJOR FACILITATOR SUPERFAMILY (MFS) PROFILE DOMAIN-CONTAINING PROTEIN"/>
    <property type="match status" value="1"/>
</dbReference>
<feature type="transmembrane region" description="Helical" evidence="2">
    <location>
        <begin position="87"/>
        <end position="107"/>
    </location>
</feature>
<accession>A0ABR4E0N7</accession>
<dbReference type="PANTHER" id="PTHR39605">
    <property type="entry name" value="MAJOR FACILITATOR SUPERFAMILY (MFS) PROFILE DOMAIN-CONTAINING PROTEIN"/>
    <property type="match status" value="1"/>
</dbReference>
<dbReference type="Proteomes" id="UP001600888">
    <property type="component" value="Unassembled WGS sequence"/>
</dbReference>
<evidence type="ECO:0000256" key="2">
    <source>
        <dbReference type="SAM" id="Phobius"/>
    </source>
</evidence>
<feature type="transmembrane region" description="Helical" evidence="2">
    <location>
        <begin position="55"/>
        <end position="75"/>
    </location>
</feature>
<evidence type="ECO:0000313" key="4">
    <source>
        <dbReference type="Proteomes" id="UP001600888"/>
    </source>
</evidence>
<reference evidence="3 4" key="1">
    <citation type="submission" date="2024-03" db="EMBL/GenBank/DDBJ databases">
        <title>A high-quality draft genome sequence of Diaporthe vaccinii, a causative agent of upright dieback and viscid rot disease in cranberry plants.</title>
        <authorList>
            <person name="Sarrasin M."/>
            <person name="Lang B.F."/>
            <person name="Burger G."/>
        </authorList>
    </citation>
    <scope>NUCLEOTIDE SEQUENCE [LARGE SCALE GENOMIC DNA]</scope>
    <source>
        <strain evidence="3 4">IS7</strain>
    </source>
</reference>
<proteinExistence type="predicted"/>
<keyword evidence="2" id="KW-1133">Transmembrane helix</keyword>
<keyword evidence="4" id="KW-1185">Reference proteome</keyword>
<keyword evidence="2" id="KW-0472">Membrane</keyword>
<evidence type="ECO:0000256" key="1">
    <source>
        <dbReference type="SAM" id="MobiDB-lite"/>
    </source>
</evidence>